<name>A0A0K6GSF9_9NEIS</name>
<dbReference type="EMBL" id="CYHA01000001">
    <property type="protein sequence ID" value="CUA81488.1"/>
    <property type="molecule type" value="Genomic_DNA"/>
</dbReference>
<evidence type="ECO:0000259" key="2">
    <source>
        <dbReference type="Pfam" id="PF00497"/>
    </source>
</evidence>
<protein>
    <submittedName>
        <fullName evidence="3">ABC-type amino acid transport/signal transduction system, periplasmic component/domain</fullName>
    </submittedName>
</protein>
<dbReference type="AlphaFoldDB" id="A0A0K6GSF9"/>
<dbReference type="RefSeq" id="WP_054284646.1">
    <property type="nucleotide sequence ID" value="NZ_CYHA01000001.1"/>
</dbReference>
<accession>A0A0K6GSF9</accession>
<dbReference type="SUPFAM" id="SSF53850">
    <property type="entry name" value="Periplasmic binding protein-like II"/>
    <property type="match status" value="1"/>
</dbReference>
<evidence type="ECO:0000256" key="1">
    <source>
        <dbReference type="SAM" id="SignalP"/>
    </source>
</evidence>
<gene>
    <name evidence="3" type="ORF">Ga0061063_0330</name>
</gene>
<dbReference type="STRING" id="375574.GCA_001418035_00130"/>
<proteinExistence type="predicted"/>
<dbReference type="OrthoDB" id="8594082at2"/>
<evidence type="ECO:0000313" key="3">
    <source>
        <dbReference type="EMBL" id="CUA81488.1"/>
    </source>
</evidence>
<keyword evidence="4" id="KW-1185">Reference proteome</keyword>
<organism evidence="3 4">
    <name type="scientific">Gulbenkiania indica</name>
    <dbReference type="NCBI Taxonomy" id="375574"/>
    <lineage>
        <taxon>Bacteria</taxon>
        <taxon>Pseudomonadati</taxon>
        <taxon>Pseudomonadota</taxon>
        <taxon>Betaproteobacteria</taxon>
        <taxon>Neisseriales</taxon>
        <taxon>Chromobacteriaceae</taxon>
        <taxon>Gulbenkiania</taxon>
    </lineage>
</organism>
<keyword evidence="1" id="KW-0732">Signal</keyword>
<dbReference type="PANTHER" id="PTHR38834">
    <property type="entry name" value="PERIPLASMIC SUBSTRATE BINDING PROTEIN FAMILY 3"/>
    <property type="match status" value="1"/>
</dbReference>
<dbReference type="Gene3D" id="3.40.190.10">
    <property type="entry name" value="Periplasmic binding protein-like II"/>
    <property type="match status" value="2"/>
</dbReference>
<sequence>MKSSSSFRLRVLAALCLLAASTATPAAQLLALTTEFAPFQTLRDGQPEGFAVEVVRELARRQGDTVGFRFQPWVRSYQQALRTPDALLFSLARTPEREKQFGWVGELVRNDVALWRLAERADVRPTDLASLGSYRIGVVDNDFKTSFLVKQGLKIGETLQVAPSDITNLHKLIGGRVELIAVTNSDALRQNARLAGYAPERFARALPLPALTVPLYLAFTPGSDPNRVQAYARTMQALQQEGVIDRLRRRYDIQSASR</sequence>
<dbReference type="InterPro" id="IPR001638">
    <property type="entry name" value="Solute-binding_3/MltF_N"/>
</dbReference>
<dbReference type="Pfam" id="PF00497">
    <property type="entry name" value="SBP_bac_3"/>
    <property type="match status" value="1"/>
</dbReference>
<dbReference type="PANTHER" id="PTHR38834:SF3">
    <property type="entry name" value="SOLUTE-BINDING PROTEIN FAMILY 3_N-TERMINAL DOMAIN-CONTAINING PROTEIN"/>
    <property type="match status" value="1"/>
</dbReference>
<feature type="signal peptide" evidence="1">
    <location>
        <begin position="1"/>
        <end position="26"/>
    </location>
</feature>
<reference evidence="4" key="1">
    <citation type="submission" date="2015-08" db="EMBL/GenBank/DDBJ databases">
        <authorList>
            <person name="Varghese N."/>
        </authorList>
    </citation>
    <scope>NUCLEOTIDE SEQUENCE [LARGE SCALE GENOMIC DNA]</scope>
    <source>
        <strain evidence="4">DSM 17901</strain>
    </source>
</reference>
<feature type="chain" id="PRO_5005503672" evidence="1">
    <location>
        <begin position="27"/>
        <end position="258"/>
    </location>
</feature>
<dbReference type="Proteomes" id="UP000243535">
    <property type="component" value="Unassembled WGS sequence"/>
</dbReference>
<evidence type="ECO:0000313" key="4">
    <source>
        <dbReference type="Proteomes" id="UP000243535"/>
    </source>
</evidence>
<feature type="domain" description="Solute-binding protein family 3/N-terminal" evidence="2">
    <location>
        <begin position="32"/>
        <end position="251"/>
    </location>
</feature>